<name>A0A4Z2GN66_9TELE</name>
<dbReference type="OrthoDB" id="10616147at2759"/>
<dbReference type="Proteomes" id="UP000314294">
    <property type="component" value="Unassembled WGS sequence"/>
</dbReference>
<organism evidence="1 2">
    <name type="scientific">Liparis tanakae</name>
    <name type="common">Tanaka's snailfish</name>
    <dbReference type="NCBI Taxonomy" id="230148"/>
    <lineage>
        <taxon>Eukaryota</taxon>
        <taxon>Metazoa</taxon>
        <taxon>Chordata</taxon>
        <taxon>Craniata</taxon>
        <taxon>Vertebrata</taxon>
        <taxon>Euteleostomi</taxon>
        <taxon>Actinopterygii</taxon>
        <taxon>Neopterygii</taxon>
        <taxon>Teleostei</taxon>
        <taxon>Neoteleostei</taxon>
        <taxon>Acanthomorphata</taxon>
        <taxon>Eupercaria</taxon>
        <taxon>Perciformes</taxon>
        <taxon>Cottioidei</taxon>
        <taxon>Cottales</taxon>
        <taxon>Liparidae</taxon>
        <taxon>Liparis</taxon>
    </lineage>
</organism>
<evidence type="ECO:0000313" key="1">
    <source>
        <dbReference type="EMBL" id="TNN54243.1"/>
    </source>
</evidence>
<keyword evidence="2" id="KW-1185">Reference proteome</keyword>
<reference evidence="1 2" key="1">
    <citation type="submission" date="2019-03" db="EMBL/GenBank/DDBJ databases">
        <title>First draft genome of Liparis tanakae, snailfish: a comprehensive survey of snailfish specific genes.</title>
        <authorList>
            <person name="Kim W."/>
            <person name="Song I."/>
            <person name="Jeong J.-H."/>
            <person name="Kim D."/>
            <person name="Kim S."/>
            <person name="Ryu S."/>
            <person name="Song J.Y."/>
            <person name="Lee S.K."/>
        </authorList>
    </citation>
    <scope>NUCLEOTIDE SEQUENCE [LARGE SCALE GENOMIC DNA]</scope>
    <source>
        <tissue evidence="1">Muscle</tissue>
    </source>
</reference>
<protein>
    <submittedName>
        <fullName evidence="1">Uncharacterized protein</fullName>
    </submittedName>
</protein>
<comment type="caution">
    <text evidence="1">The sequence shown here is derived from an EMBL/GenBank/DDBJ whole genome shotgun (WGS) entry which is preliminary data.</text>
</comment>
<evidence type="ECO:0000313" key="2">
    <source>
        <dbReference type="Proteomes" id="UP000314294"/>
    </source>
</evidence>
<dbReference type="EMBL" id="SRLO01000490">
    <property type="protein sequence ID" value="TNN54243.1"/>
    <property type="molecule type" value="Genomic_DNA"/>
</dbReference>
<accession>A0A4Z2GN66</accession>
<dbReference type="AlphaFoldDB" id="A0A4Z2GN66"/>
<gene>
    <name evidence="1" type="ORF">EYF80_035543</name>
</gene>
<proteinExistence type="predicted"/>
<sequence length="163" mass="18140">MSPSSMDAGTYVSLQLVRPGEALAAEQPVAHKRPLSRVPPQVRFEMCCFFFPGSSLDVEDWQFGHRHLLHRRAVARGDLVCSSAAICVWYCAKSVCPSTKPLCSWKRWGPREDVWVTWFPCWRLHHGMSSPVFGDNCLCCWCTRPEGPVTKLVMAGAMGVGAA</sequence>